<feature type="region of interest" description="Disordered" evidence="1">
    <location>
        <begin position="84"/>
        <end position="124"/>
    </location>
</feature>
<accession>A0A2T4AE27</accession>
<sequence>MICANTCCAVTFRLSVTALADETNFGIHHISHRDLRSGKVNGINRSGKVGSKQMMRTDCMRATHQIFLSRRCCEAIDRMRERENEDCFGADSSARDTPQSADDEMKERGEEPQTVSAGRANDRK</sequence>
<evidence type="ECO:0000313" key="2">
    <source>
        <dbReference type="EMBL" id="PTB55340.1"/>
    </source>
</evidence>
<evidence type="ECO:0000313" key="3">
    <source>
        <dbReference type="Proteomes" id="UP000241690"/>
    </source>
</evidence>
<dbReference type="Proteomes" id="UP000241690">
    <property type="component" value="Unassembled WGS sequence"/>
</dbReference>
<reference evidence="2 3" key="1">
    <citation type="submission" date="2016-07" db="EMBL/GenBank/DDBJ databases">
        <title>Multiple horizontal gene transfer events from other fungi enriched the ability of initially mycotrophic Trichoderma (Ascomycota) to feed on dead plant biomass.</title>
        <authorList>
            <consortium name="DOE Joint Genome Institute"/>
            <person name="Aerts A."/>
            <person name="Atanasova L."/>
            <person name="Chenthamara K."/>
            <person name="Zhang J."/>
            <person name="Grujic M."/>
            <person name="Henrissat B."/>
            <person name="Kuo A."/>
            <person name="Salamov A."/>
            <person name="Lipzen A."/>
            <person name="Labutti K."/>
            <person name="Barry K."/>
            <person name="Miao Y."/>
            <person name="Rahimi M.J."/>
            <person name="Shen Q."/>
            <person name="Grigoriev I.V."/>
            <person name="Kubicek C.P."/>
            <person name="Druzhinina I.S."/>
        </authorList>
    </citation>
    <scope>NUCLEOTIDE SEQUENCE [LARGE SCALE GENOMIC DNA]</scope>
    <source>
        <strain evidence="2 3">CBS 226.95</strain>
    </source>
</reference>
<name>A0A2T4AE27_TRIHA</name>
<organism evidence="2 3">
    <name type="scientific">Trichoderma harzianum CBS 226.95</name>
    <dbReference type="NCBI Taxonomy" id="983964"/>
    <lineage>
        <taxon>Eukaryota</taxon>
        <taxon>Fungi</taxon>
        <taxon>Dikarya</taxon>
        <taxon>Ascomycota</taxon>
        <taxon>Pezizomycotina</taxon>
        <taxon>Sordariomycetes</taxon>
        <taxon>Hypocreomycetidae</taxon>
        <taxon>Hypocreales</taxon>
        <taxon>Hypocreaceae</taxon>
        <taxon>Trichoderma</taxon>
    </lineage>
</organism>
<dbReference type="GeneID" id="36623419"/>
<dbReference type="RefSeq" id="XP_024775017.1">
    <property type="nucleotide sequence ID" value="XM_024914853.1"/>
</dbReference>
<keyword evidence="3" id="KW-1185">Reference proteome</keyword>
<gene>
    <name evidence="2" type="ORF">M431DRAFT_398844</name>
</gene>
<protein>
    <submittedName>
        <fullName evidence="2">Uncharacterized protein</fullName>
    </submittedName>
</protein>
<dbReference type="AlphaFoldDB" id="A0A2T4AE27"/>
<proteinExistence type="predicted"/>
<dbReference type="EMBL" id="KZ679679">
    <property type="protein sequence ID" value="PTB55340.1"/>
    <property type="molecule type" value="Genomic_DNA"/>
</dbReference>
<evidence type="ECO:0000256" key="1">
    <source>
        <dbReference type="SAM" id="MobiDB-lite"/>
    </source>
</evidence>